<dbReference type="HOGENOM" id="CLU_011289_1_0_1"/>
<evidence type="ECO:0000313" key="1">
    <source>
        <dbReference type="EMBL" id="EAR90033.1"/>
    </source>
</evidence>
<sequence>MEKIATKNLKCPKHSNKDFLFVQINDVMSLPSSKKPLFYCCSCINNDLEFKTINYLMIDDIIQETDSKIIPKWPPVNDQQVIQDLIEFTSNKSQCEYVNQITNFFNQFKGEFLAKIDIIQKKMINQTLKYPTRQTIIETYQEISKIQQFKQFLDNNNKKSSIEENSTLCREFISQIESQKDQNTELFKNLINQAKQIEKDVNFNLPNIMKEYIFACMDNISFFKSDLSQDLINQNRERQLQSNTTNQNNNRDQTLSAELIMKLVSNKSNFCSDQFLQELNLILQRLNPLFQQYNFKKVHTENKEAIDFSKISGQKLNQIEDYVKHQTLLTTQQSYENKVKDSLEIKQINLIINSQMNFLNGQFTVQFEKFLIDVKPFLKHINFSNIFSDQNKFFLFRNLNINDEWIRNNYLQNLFSYNFQLLITQHNNGQLSCQVKKKQNGQQKIKKFEGNKWVNCVSEINLIKDLKYIFRIQIKDIQEGAHFMIGLMTNLNSNKFDGYKDYLSCHFRYINQFIEKSDPRTGSSNYGIDKILKGDCFKLTREKIIELRVCLQNQILEVVDYPNYQYKLGLDDSYKYLLTKNQDLKLYIGLKSEGIKIVLREAQIVNEFKN</sequence>
<proteinExistence type="predicted"/>
<dbReference type="Proteomes" id="UP000009168">
    <property type="component" value="Unassembled WGS sequence"/>
</dbReference>
<organism evidence="1 2">
    <name type="scientific">Tetrahymena thermophila (strain SB210)</name>
    <dbReference type="NCBI Taxonomy" id="312017"/>
    <lineage>
        <taxon>Eukaryota</taxon>
        <taxon>Sar</taxon>
        <taxon>Alveolata</taxon>
        <taxon>Ciliophora</taxon>
        <taxon>Intramacronucleata</taxon>
        <taxon>Oligohymenophorea</taxon>
        <taxon>Hymenostomatida</taxon>
        <taxon>Tetrahymenina</taxon>
        <taxon>Tetrahymenidae</taxon>
        <taxon>Tetrahymena</taxon>
    </lineage>
</organism>
<dbReference type="GO" id="GO:0004180">
    <property type="term" value="F:carboxypeptidase activity"/>
    <property type="evidence" value="ECO:0007669"/>
    <property type="project" value="UniProtKB-KW"/>
</dbReference>
<evidence type="ECO:0000313" key="2">
    <source>
        <dbReference type="Proteomes" id="UP000009168"/>
    </source>
</evidence>
<accession>Q22XP6</accession>
<protein>
    <submittedName>
        <fullName evidence="1">Zinc carboxypeptidase family protein</fullName>
    </submittedName>
</protein>
<keyword evidence="1" id="KW-0121">Carboxypeptidase</keyword>
<dbReference type="InParanoid" id="Q22XP6"/>
<dbReference type="EMBL" id="GG662805">
    <property type="protein sequence ID" value="EAR90033.1"/>
    <property type="molecule type" value="Genomic_DNA"/>
</dbReference>
<name>Q22XP6_TETTS</name>
<keyword evidence="1" id="KW-0378">Hydrolase</keyword>
<dbReference type="KEGG" id="tet:TTHERM_01018300"/>
<dbReference type="RefSeq" id="XP_001010278.1">
    <property type="nucleotide sequence ID" value="XM_001010278.1"/>
</dbReference>
<dbReference type="GeneID" id="7834323"/>
<dbReference type="AlphaFoldDB" id="Q22XP6"/>
<gene>
    <name evidence="1" type="ORF">TTHERM_01018300</name>
</gene>
<reference evidence="2" key="1">
    <citation type="journal article" date="2006" name="PLoS Biol.">
        <title>Macronuclear genome sequence of the ciliate Tetrahymena thermophila, a model eukaryote.</title>
        <authorList>
            <person name="Eisen J.A."/>
            <person name="Coyne R.S."/>
            <person name="Wu M."/>
            <person name="Wu D."/>
            <person name="Thiagarajan M."/>
            <person name="Wortman J.R."/>
            <person name="Badger J.H."/>
            <person name="Ren Q."/>
            <person name="Amedeo P."/>
            <person name="Jones K.M."/>
            <person name="Tallon L.J."/>
            <person name="Delcher A.L."/>
            <person name="Salzberg S.L."/>
            <person name="Silva J.C."/>
            <person name="Haas B.J."/>
            <person name="Majoros W.H."/>
            <person name="Farzad M."/>
            <person name="Carlton J.M."/>
            <person name="Smith R.K. Jr."/>
            <person name="Garg J."/>
            <person name="Pearlman R.E."/>
            <person name="Karrer K.M."/>
            <person name="Sun L."/>
            <person name="Manning G."/>
            <person name="Elde N.C."/>
            <person name="Turkewitz A.P."/>
            <person name="Asai D.J."/>
            <person name="Wilkes D.E."/>
            <person name="Wang Y."/>
            <person name="Cai H."/>
            <person name="Collins K."/>
            <person name="Stewart B.A."/>
            <person name="Lee S.R."/>
            <person name="Wilamowska K."/>
            <person name="Weinberg Z."/>
            <person name="Ruzzo W.L."/>
            <person name="Wloga D."/>
            <person name="Gaertig J."/>
            <person name="Frankel J."/>
            <person name="Tsao C.-C."/>
            <person name="Gorovsky M.A."/>
            <person name="Keeling P.J."/>
            <person name="Waller R.F."/>
            <person name="Patron N.J."/>
            <person name="Cherry J.M."/>
            <person name="Stover N.A."/>
            <person name="Krieger C.J."/>
            <person name="del Toro C."/>
            <person name="Ryder H.F."/>
            <person name="Williamson S.C."/>
            <person name="Barbeau R.A."/>
            <person name="Hamilton E.P."/>
            <person name="Orias E."/>
        </authorList>
    </citation>
    <scope>NUCLEOTIDE SEQUENCE [LARGE SCALE GENOMIC DNA]</scope>
    <source>
        <strain evidence="2">SB210</strain>
    </source>
</reference>
<keyword evidence="1" id="KW-0645">Protease</keyword>
<keyword evidence="2" id="KW-1185">Reference proteome</keyword>